<dbReference type="AlphaFoldDB" id="A0A2N9K887"/>
<dbReference type="EMBL" id="OKQU01000001">
    <property type="protein sequence ID" value="SPE06803.1"/>
    <property type="molecule type" value="Genomic_DNA"/>
</dbReference>
<feature type="transmembrane region" description="Helical" evidence="1">
    <location>
        <begin position="31"/>
        <end position="48"/>
    </location>
</feature>
<dbReference type="RefSeq" id="WP_072613580.1">
    <property type="nucleotide sequence ID" value="NZ_AP017935.1"/>
</dbReference>
<dbReference type="Proteomes" id="UP000239237">
    <property type="component" value="Unassembled WGS sequence"/>
</dbReference>
<dbReference type="EMBL" id="OKQR01000001">
    <property type="protein sequence ID" value="SPD91578.1"/>
    <property type="molecule type" value="Genomic_DNA"/>
</dbReference>
<reference evidence="3 4" key="2">
    <citation type="submission" date="2018-02" db="EMBL/GenBank/DDBJ databases">
        <authorList>
            <person name="Cohen D.B."/>
            <person name="Kent A.D."/>
        </authorList>
    </citation>
    <scope>NUCLEOTIDE SEQUENCE [LARGE SCALE GENOMIC DNA]</scope>
    <source>
        <strain evidence="3 4">CECT 9216</strain>
    </source>
</reference>
<organism evidence="3 4">
    <name type="scientific">Leuconostoc suionicum</name>
    <dbReference type="NCBI Taxonomy" id="1511761"/>
    <lineage>
        <taxon>Bacteria</taxon>
        <taxon>Bacillati</taxon>
        <taxon>Bacillota</taxon>
        <taxon>Bacilli</taxon>
        <taxon>Lactobacillales</taxon>
        <taxon>Lactobacillaceae</taxon>
        <taxon>Leuconostoc</taxon>
    </lineage>
</organism>
<dbReference type="Proteomes" id="UP000237923">
    <property type="component" value="Unassembled WGS sequence"/>
</dbReference>
<evidence type="ECO:0000313" key="5">
    <source>
        <dbReference type="Proteomes" id="UP000239237"/>
    </source>
</evidence>
<keyword evidence="1" id="KW-1133">Transmembrane helix</keyword>
<feature type="transmembrane region" description="Helical" evidence="1">
    <location>
        <begin position="137"/>
        <end position="157"/>
    </location>
</feature>
<accession>A0A2N9K887</accession>
<feature type="transmembrane region" description="Helical" evidence="1">
    <location>
        <begin position="54"/>
        <end position="78"/>
    </location>
</feature>
<keyword evidence="5" id="KW-1185">Reference proteome</keyword>
<evidence type="ECO:0000256" key="1">
    <source>
        <dbReference type="SAM" id="Phobius"/>
    </source>
</evidence>
<keyword evidence="1" id="KW-0472">Membrane</keyword>
<evidence type="ECO:0000313" key="4">
    <source>
        <dbReference type="Proteomes" id="UP000237923"/>
    </source>
</evidence>
<proteinExistence type="predicted"/>
<reference evidence="2 5" key="1">
    <citation type="submission" date="2018-02" db="EMBL/GenBank/DDBJ databases">
        <authorList>
            <person name="Rodrigo-Torres L."/>
            <person name="Arahal R. D."/>
            <person name="Lucena T."/>
        </authorList>
    </citation>
    <scope>NUCLEOTIDE SEQUENCE [LARGE SCALE GENOMIC DNA]</scope>
    <source>
        <strain evidence="2 5">CECT 8486</strain>
    </source>
</reference>
<sequence>MKIIDKVTNKTNELIDKHNLRRHITEKADRVVLYNAASTVSNSLFALIKLAVGLVFWSLWFLIFGGYYIILLAIRSYFLWRYQQIRISAISLADREKIEMKYLREGGILYALLGAALVGLSAYMYFKGQPQHYNQSIVLLIALIGFTKIVTSIVGWVKSRRFRSPIITYLKSLNFADGLVAIVMTQYSLLAYEHSADASSSTGLFGAAIGIVLVIVGLIIALRAHIKSIHSK</sequence>
<dbReference type="GeneID" id="99674075"/>
<feature type="transmembrane region" description="Helical" evidence="1">
    <location>
        <begin position="202"/>
        <end position="222"/>
    </location>
</feature>
<dbReference type="KEGG" id="lsu:A6B45_04660"/>
<protein>
    <submittedName>
        <fullName evidence="3">Uncharacterized protein</fullName>
    </submittedName>
</protein>
<evidence type="ECO:0000313" key="3">
    <source>
        <dbReference type="EMBL" id="SPE06803.1"/>
    </source>
</evidence>
<feature type="transmembrane region" description="Helical" evidence="1">
    <location>
        <begin position="169"/>
        <end position="190"/>
    </location>
</feature>
<gene>
    <name evidence="2" type="ORF">LES8486_00559</name>
    <name evidence="3" type="ORF">LES9216_00706</name>
</gene>
<evidence type="ECO:0000313" key="2">
    <source>
        <dbReference type="EMBL" id="SPD91578.1"/>
    </source>
</evidence>
<name>A0A2N9K887_9LACO</name>
<feature type="transmembrane region" description="Helical" evidence="1">
    <location>
        <begin position="107"/>
        <end position="125"/>
    </location>
</feature>
<keyword evidence="1" id="KW-0812">Transmembrane</keyword>